<evidence type="ECO:0000313" key="2">
    <source>
        <dbReference type="EMBL" id="BES87320.1"/>
    </source>
</evidence>
<organism evidence="2 3">
    <name type="scientific">Nesidiocoris tenuis</name>
    <dbReference type="NCBI Taxonomy" id="355587"/>
    <lineage>
        <taxon>Eukaryota</taxon>
        <taxon>Metazoa</taxon>
        <taxon>Ecdysozoa</taxon>
        <taxon>Arthropoda</taxon>
        <taxon>Hexapoda</taxon>
        <taxon>Insecta</taxon>
        <taxon>Pterygota</taxon>
        <taxon>Neoptera</taxon>
        <taxon>Paraneoptera</taxon>
        <taxon>Hemiptera</taxon>
        <taxon>Heteroptera</taxon>
        <taxon>Panheteroptera</taxon>
        <taxon>Cimicomorpha</taxon>
        <taxon>Miridae</taxon>
        <taxon>Dicyphina</taxon>
        <taxon>Nesidiocoris</taxon>
    </lineage>
</organism>
<evidence type="ECO:0000256" key="1">
    <source>
        <dbReference type="SAM" id="MobiDB-lite"/>
    </source>
</evidence>
<accession>A0ABN7A5J9</accession>
<feature type="compositionally biased region" description="Basic residues" evidence="1">
    <location>
        <begin position="43"/>
        <end position="64"/>
    </location>
</feature>
<sequence length="80" mass="8600">MEILKRRSLTFATVSGPRRASRIGDESPGKNAAGPPGGTGGVSRRRDRLRMRRTRIRRSGRRVCHCSGGGADVGRPASGR</sequence>
<reference evidence="2 3" key="1">
    <citation type="submission" date="2023-09" db="EMBL/GenBank/DDBJ databases">
        <title>Nesidiocoris tenuis whole genome shotgun sequence.</title>
        <authorList>
            <person name="Shibata T."/>
            <person name="Shimoda M."/>
            <person name="Kobayashi T."/>
            <person name="Uehara T."/>
        </authorList>
    </citation>
    <scope>NUCLEOTIDE SEQUENCE [LARGE SCALE GENOMIC DNA]</scope>
    <source>
        <strain evidence="2 3">Japan</strain>
    </source>
</reference>
<gene>
    <name evidence="2" type="ORF">NTJ_00125</name>
</gene>
<evidence type="ECO:0000313" key="3">
    <source>
        <dbReference type="Proteomes" id="UP001307889"/>
    </source>
</evidence>
<dbReference type="EMBL" id="AP028909">
    <property type="protein sequence ID" value="BES87320.1"/>
    <property type="molecule type" value="Genomic_DNA"/>
</dbReference>
<proteinExistence type="predicted"/>
<protein>
    <submittedName>
        <fullName evidence="2">Uncharacterized protein</fullName>
    </submittedName>
</protein>
<feature type="region of interest" description="Disordered" evidence="1">
    <location>
        <begin position="1"/>
        <end position="80"/>
    </location>
</feature>
<name>A0ABN7A5J9_9HEMI</name>
<dbReference type="Proteomes" id="UP001307889">
    <property type="component" value="Chromosome 1"/>
</dbReference>
<keyword evidence="3" id="KW-1185">Reference proteome</keyword>